<dbReference type="Pfam" id="PF00034">
    <property type="entry name" value="Cytochrom_C"/>
    <property type="match status" value="1"/>
</dbReference>
<dbReference type="AlphaFoldDB" id="A0A2W2BHK5"/>
<evidence type="ECO:0000256" key="4">
    <source>
        <dbReference type="PROSITE-ProRule" id="PRU00433"/>
    </source>
</evidence>
<dbReference type="GO" id="GO:0009055">
    <property type="term" value="F:electron transfer activity"/>
    <property type="evidence" value="ECO:0007669"/>
    <property type="project" value="InterPro"/>
</dbReference>
<evidence type="ECO:0000256" key="2">
    <source>
        <dbReference type="ARBA" id="ARBA00022723"/>
    </source>
</evidence>
<feature type="domain" description="Cytochrome c" evidence="5">
    <location>
        <begin position="209"/>
        <end position="319"/>
    </location>
</feature>
<dbReference type="EMBL" id="QKVK01000009">
    <property type="protein sequence ID" value="PZF75649.1"/>
    <property type="molecule type" value="Genomic_DNA"/>
</dbReference>
<evidence type="ECO:0000256" key="1">
    <source>
        <dbReference type="ARBA" id="ARBA00022617"/>
    </source>
</evidence>
<comment type="caution">
    <text evidence="6">The sequence shown here is derived from an EMBL/GenBank/DDBJ whole genome shotgun (WGS) entry which is preliminary data.</text>
</comment>
<evidence type="ECO:0000259" key="5">
    <source>
        <dbReference type="PROSITE" id="PS51007"/>
    </source>
</evidence>
<dbReference type="PANTHER" id="PTHR35008:SF8">
    <property type="entry name" value="ALCOHOL DEHYDROGENASE CYTOCHROME C SUBUNIT"/>
    <property type="match status" value="1"/>
</dbReference>
<dbReference type="InterPro" id="IPR009056">
    <property type="entry name" value="Cyt_c-like_dom"/>
</dbReference>
<keyword evidence="2 4" id="KW-0479">Metal-binding</keyword>
<evidence type="ECO:0000313" key="6">
    <source>
        <dbReference type="EMBL" id="PZF75649.1"/>
    </source>
</evidence>
<dbReference type="InterPro" id="IPR051459">
    <property type="entry name" value="Cytochrome_c-type_DH"/>
</dbReference>
<keyword evidence="7" id="KW-1185">Reference proteome</keyword>
<accession>A0A2W2BHK5</accession>
<feature type="domain" description="Cytochrome c" evidence="5">
    <location>
        <begin position="58"/>
        <end position="167"/>
    </location>
</feature>
<sequence>MPGLPREVPPGRPVRPVRLFTRRTGLALALIAALGLAAFWLLSAPRPLTAADVPGHTPDLANGKILYHAGGCISCHQPSPELAGVENTVPAGGAPLHTPVGTLYPMNLTPDAATGIGQWTDLQFLNAVMRGISPEGENLIPALPYTSYAHMKPEDVLDIRAYLASLPPVTSPEQEADITALPLIRRGVGLWKWVGLDTTPWKPDPAQSESWNRGSYLVNGPGHCQECHTPRNVFMALDESRAFAGGPHPEGKGKVPSLRGLIERGRYTDAADLASALKDGEAMGYDGLASGGMGQVQRNISQLPESDIQAIADYIASLK</sequence>
<dbReference type="PANTHER" id="PTHR35008">
    <property type="entry name" value="BLL4482 PROTEIN-RELATED"/>
    <property type="match status" value="1"/>
</dbReference>
<dbReference type="Gene3D" id="1.10.760.10">
    <property type="entry name" value="Cytochrome c-like domain"/>
    <property type="match status" value="2"/>
</dbReference>
<proteinExistence type="predicted"/>
<keyword evidence="1 4" id="KW-0349">Heme</keyword>
<dbReference type="GO" id="GO:0046872">
    <property type="term" value="F:metal ion binding"/>
    <property type="evidence" value="ECO:0007669"/>
    <property type="project" value="UniProtKB-KW"/>
</dbReference>
<dbReference type="SUPFAM" id="SSF46626">
    <property type="entry name" value="Cytochrome c"/>
    <property type="match status" value="2"/>
</dbReference>
<dbReference type="GO" id="GO:0020037">
    <property type="term" value="F:heme binding"/>
    <property type="evidence" value="ECO:0007669"/>
    <property type="project" value="InterPro"/>
</dbReference>
<reference evidence="7" key="1">
    <citation type="submission" date="2018-06" db="EMBL/GenBank/DDBJ databases">
        <title>Aestuariibacter litoralis strain KCTC 52945T.</title>
        <authorList>
            <person name="Li X."/>
            <person name="Salam N."/>
            <person name="Li J.-L."/>
            <person name="Chen Y.-M."/>
            <person name="Yang Z.-W."/>
            <person name="Zhang L.-Y."/>
            <person name="Han M.-X."/>
            <person name="Xiao M."/>
            <person name="Li W.-J."/>
        </authorList>
    </citation>
    <scope>NUCLEOTIDE SEQUENCE [LARGE SCALE GENOMIC DNA]</scope>
    <source>
        <strain evidence="7">KCTC 52945</strain>
    </source>
</reference>
<evidence type="ECO:0000313" key="7">
    <source>
        <dbReference type="Proteomes" id="UP000248795"/>
    </source>
</evidence>
<protein>
    <recommendedName>
        <fullName evidence="5">Cytochrome c domain-containing protein</fullName>
    </recommendedName>
</protein>
<dbReference type="InterPro" id="IPR036909">
    <property type="entry name" value="Cyt_c-like_dom_sf"/>
</dbReference>
<gene>
    <name evidence="6" type="ORF">DK847_17560</name>
</gene>
<organism evidence="6 7">
    <name type="scientific">Aestuariivirga litoralis</name>
    <dbReference type="NCBI Taxonomy" id="2650924"/>
    <lineage>
        <taxon>Bacteria</taxon>
        <taxon>Pseudomonadati</taxon>
        <taxon>Pseudomonadota</taxon>
        <taxon>Alphaproteobacteria</taxon>
        <taxon>Hyphomicrobiales</taxon>
        <taxon>Aestuariivirgaceae</taxon>
        <taxon>Aestuariivirga</taxon>
    </lineage>
</organism>
<dbReference type="PROSITE" id="PS51007">
    <property type="entry name" value="CYTC"/>
    <property type="match status" value="2"/>
</dbReference>
<keyword evidence="3 4" id="KW-0408">Iron</keyword>
<evidence type="ECO:0000256" key="3">
    <source>
        <dbReference type="ARBA" id="ARBA00023004"/>
    </source>
</evidence>
<dbReference type="Proteomes" id="UP000248795">
    <property type="component" value="Unassembled WGS sequence"/>
</dbReference>
<name>A0A2W2BHK5_9HYPH</name>